<evidence type="ECO:0000313" key="1">
    <source>
        <dbReference type="EMBL" id="JAH84538.1"/>
    </source>
</evidence>
<reference evidence="1" key="2">
    <citation type="journal article" date="2015" name="Fish Shellfish Immunol.">
        <title>Early steps in the European eel (Anguilla anguilla)-Vibrio vulnificus interaction in the gills: Role of the RtxA13 toxin.</title>
        <authorList>
            <person name="Callol A."/>
            <person name="Pajuelo D."/>
            <person name="Ebbesson L."/>
            <person name="Teles M."/>
            <person name="MacKenzie S."/>
            <person name="Amaro C."/>
        </authorList>
    </citation>
    <scope>NUCLEOTIDE SEQUENCE</scope>
</reference>
<reference evidence="1" key="1">
    <citation type="submission" date="2014-11" db="EMBL/GenBank/DDBJ databases">
        <authorList>
            <person name="Amaro Gonzalez C."/>
        </authorList>
    </citation>
    <scope>NUCLEOTIDE SEQUENCE</scope>
</reference>
<dbReference type="EMBL" id="GBXM01024039">
    <property type="protein sequence ID" value="JAH84538.1"/>
    <property type="molecule type" value="Transcribed_RNA"/>
</dbReference>
<organism evidence="1">
    <name type="scientific">Anguilla anguilla</name>
    <name type="common">European freshwater eel</name>
    <name type="synonym">Muraena anguilla</name>
    <dbReference type="NCBI Taxonomy" id="7936"/>
    <lineage>
        <taxon>Eukaryota</taxon>
        <taxon>Metazoa</taxon>
        <taxon>Chordata</taxon>
        <taxon>Craniata</taxon>
        <taxon>Vertebrata</taxon>
        <taxon>Euteleostomi</taxon>
        <taxon>Actinopterygii</taxon>
        <taxon>Neopterygii</taxon>
        <taxon>Teleostei</taxon>
        <taxon>Anguilliformes</taxon>
        <taxon>Anguillidae</taxon>
        <taxon>Anguilla</taxon>
    </lineage>
</organism>
<dbReference type="AlphaFoldDB" id="A0A0E9W4X3"/>
<accession>A0A0E9W4X3</accession>
<sequence length="31" mass="3581">MTLLPVEGYLRRLLRGSVCLGSLRGWTHCHR</sequence>
<name>A0A0E9W4X3_ANGAN</name>
<proteinExistence type="predicted"/>
<protein>
    <submittedName>
        <fullName evidence="1">Uncharacterized protein</fullName>
    </submittedName>
</protein>